<dbReference type="SUPFAM" id="SSF48452">
    <property type="entry name" value="TPR-like"/>
    <property type="match status" value="1"/>
</dbReference>
<accession>A0A7W7JZ61</accession>
<dbReference type="AlphaFoldDB" id="A0A7W7JZ61"/>
<dbReference type="InterPro" id="IPR011990">
    <property type="entry name" value="TPR-like_helical_dom_sf"/>
</dbReference>
<feature type="region of interest" description="Disordered" evidence="1">
    <location>
        <begin position="1"/>
        <end position="23"/>
    </location>
</feature>
<dbReference type="EMBL" id="JACHLN010000001">
    <property type="protein sequence ID" value="MBB4837430.1"/>
    <property type="molecule type" value="Genomic_DNA"/>
</dbReference>
<proteinExistence type="predicted"/>
<dbReference type="Proteomes" id="UP000575241">
    <property type="component" value="Unassembled WGS sequence"/>
</dbReference>
<evidence type="ECO:0000313" key="3">
    <source>
        <dbReference type="EMBL" id="MBB4837430.1"/>
    </source>
</evidence>
<protein>
    <submittedName>
        <fullName evidence="3">Tetratricopeptide (TPR) repeat protein</fullName>
    </submittedName>
</protein>
<evidence type="ECO:0000259" key="2">
    <source>
        <dbReference type="Pfam" id="PF17874"/>
    </source>
</evidence>
<name>A0A7W7JZ61_9SPHN</name>
<dbReference type="Gene3D" id="1.25.40.10">
    <property type="entry name" value="Tetratricopeptide repeat domain"/>
    <property type="match status" value="1"/>
</dbReference>
<organism evidence="3 4">
    <name type="scientific">Sphingomonas kyeonggiensis</name>
    <dbReference type="NCBI Taxonomy" id="1268553"/>
    <lineage>
        <taxon>Bacteria</taxon>
        <taxon>Pseudomonadati</taxon>
        <taxon>Pseudomonadota</taxon>
        <taxon>Alphaproteobacteria</taxon>
        <taxon>Sphingomonadales</taxon>
        <taxon>Sphingomonadaceae</taxon>
        <taxon>Sphingomonas</taxon>
    </lineage>
</organism>
<dbReference type="Pfam" id="PF17874">
    <property type="entry name" value="TPR_MalT"/>
    <property type="match status" value="1"/>
</dbReference>
<keyword evidence="4" id="KW-1185">Reference proteome</keyword>
<comment type="caution">
    <text evidence="3">The sequence shown here is derived from an EMBL/GenBank/DDBJ whole genome shotgun (WGS) entry which is preliminary data.</text>
</comment>
<reference evidence="3 4" key="1">
    <citation type="submission" date="2020-08" db="EMBL/GenBank/DDBJ databases">
        <title>Functional genomics of gut bacteria from endangered species of beetles.</title>
        <authorList>
            <person name="Carlos-Shanley C."/>
        </authorList>
    </citation>
    <scope>NUCLEOTIDE SEQUENCE [LARGE SCALE GENOMIC DNA]</scope>
    <source>
        <strain evidence="3 4">S00224</strain>
    </source>
</reference>
<feature type="domain" description="MalT-like TPR region" evidence="2">
    <location>
        <begin position="5"/>
        <end position="157"/>
    </location>
</feature>
<evidence type="ECO:0000256" key="1">
    <source>
        <dbReference type="SAM" id="MobiDB-lite"/>
    </source>
</evidence>
<evidence type="ECO:0000313" key="4">
    <source>
        <dbReference type="Proteomes" id="UP000575241"/>
    </source>
</evidence>
<sequence>MEESSRGQQLLSTGEAARRDGDTEAARAAFSEALLMFRREGDLSGEALALTRQSQVARDTGDLDWALHDQAEAIALYRRAGDGLGLARALRHAGDMFLEQQELPRATAYLHEALDIYRADIDTPPLAMANMIRSVALLATALGETEAARDYWTDARERYAALGPLFPDGNAGVREAEQRLAALG</sequence>
<dbReference type="InterPro" id="IPR041617">
    <property type="entry name" value="TPR_MalT"/>
</dbReference>
<gene>
    <name evidence="3" type="ORF">HNP52_000481</name>
</gene>
<feature type="compositionally biased region" description="Polar residues" evidence="1">
    <location>
        <begin position="1"/>
        <end position="12"/>
    </location>
</feature>
<dbReference type="RefSeq" id="WP_184161972.1">
    <property type="nucleotide sequence ID" value="NZ_JACHLN010000001.1"/>
</dbReference>